<keyword evidence="1" id="KW-0145">Chemotaxis</keyword>
<dbReference type="SMART" id="SM00138">
    <property type="entry name" value="MeTrc"/>
    <property type="match status" value="1"/>
</dbReference>
<dbReference type="InterPro" id="IPR050903">
    <property type="entry name" value="Bact_Chemotaxis_MeTrfase"/>
</dbReference>
<dbReference type="SUPFAM" id="SSF53335">
    <property type="entry name" value="S-adenosyl-L-methionine-dependent methyltransferases"/>
    <property type="match status" value="1"/>
</dbReference>
<feature type="domain" description="CheR-type methyltransferase" evidence="4">
    <location>
        <begin position="218"/>
        <end position="456"/>
    </location>
</feature>
<evidence type="ECO:0000259" key="4">
    <source>
        <dbReference type="PROSITE" id="PS50123"/>
    </source>
</evidence>
<evidence type="ECO:0000259" key="3">
    <source>
        <dbReference type="PROSITE" id="PS50122"/>
    </source>
</evidence>
<dbReference type="EMBL" id="FMWB01000001">
    <property type="protein sequence ID" value="SCZ20866.1"/>
    <property type="molecule type" value="Genomic_DNA"/>
</dbReference>
<dbReference type="InterPro" id="IPR035965">
    <property type="entry name" value="PAS-like_dom_sf"/>
</dbReference>
<accession>A0A1G5M704</accession>
<reference evidence="6" key="1">
    <citation type="submission" date="2016-10" db="EMBL/GenBank/DDBJ databases">
        <authorList>
            <person name="de Groot N.N."/>
        </authorList>
    </citation>
    <scope>NUCLEOTIDE SEQUENCE [LARGE SCALE GENOMIC DNA]</scope>
    <source>
        <strain evidence="6">DSM 15758</strain>
    </source>
</reference>
<dbReference type="Gene3D" id="3.30.450.20">
    <property type="entry name" value="PAS domain"/>
    <property type="match status" value="1"/>
</dbReference>
<dbReference type="PRINTS" id="PR00996">
    <property type="entry name" value="CHERMTFRASE"/>
</dbReference>
<dbReference type="SUPFAM" id="SSF47757">
    <property type="entry name" value="Chemotaxis receptor methyltransferase CheR, N-terminal domain"/>
    <property type="match status" value="1"/>
</dbReference>
<dbReference type="Pfam" id="PF01739">
    <property type="entry name" value="CheR"/>
    <property type="match status" value="1"/>
</dbReference>
<dbReference type="Pfam" id="PF03705">
    <property type="entry name" value="CheR_N"/>
    <property type="match status" value="1"/>
</dbReference>
<proteinExistence type="predicted"/>
<dbReference type="SUPFAM" id="SSF55781">
    <property type="entry name" value="GAF domain-like"/>
    <property type="match status" value="1"/>
</dbReference>
<dbReference type="InterPro" id="IPR000673">
    <property type="entry name" value="Sig_transdc_resp-reg_Me-estase"/>
</dbReference>
<dbReference type="OrthoDB" id="9816309at2"/>
<dbReference type="GO" id="GO:0008984">
    <property type="term" value="F:protein-glutamate methylesterase activity"/>
    <property type="evidence" value="ECO:0007669"/>
    <property type="project" value="InterPro"/>
</dbReference>
<dbReference type="InterPro" id="IPR022642">
    <property type="entry name" value="CheR_C"/>
</dbReference>
<dbReference type="Pfam" id="PF01339">
    <property type="entry name" value="CheB_methylest"/>
    <property type="match status" value="1"/>
</dbReference>
<feature type="active site" evidence="1">
    <location>
        <position position="143"/>
    </location>
</feature>
<dbReference type="AlphaFoldDB" id="A0A1G5M704"/>
<feature type="active site" evidence="1">
    <location>
        <position position="49"/>
    </location>
</feature>
<dbReference type="SMART" id="SM00091">
    <property type="entry name" value="PAS"/>
    <property type="match status" value="2"/>
</dbReference>
<dbReference type="InterPro" id="IPR035909">
    <property type="entry name" value="CheB_C"/>
</dbReference>
<dbReference type="CDD" id="cd16434">
    <property type="entry name" value="CheB-CheR_fusion"/>
    <property type="match status" value="1"/>
</dbReference>
<evidence type="ECO:0000313" key="5">
    <source>
        <dbReference type="EMBL" id="SCZ20866.1"/>
    </source>
</evidence>
<sequence>MTRLQSPSEAVALPPLIVIGASAGGITALQQLFEAIGTQLPFAFVVLQHLPPSSSSGLRSLLQNWSAMPVETAASDTHPKPGTVHLPSPAAILTLEDQRFHTRPAEGGQRRPETDAIDAFLESLSPQAAARTVTVILSGSGMDGTAGAIHIRQCGGMVIVQDPLTAAHQGMPNAIAQRGLHHLALPIAAIARYLIGCAAPEYRWPEPTTQPTPLATTLEQILELIRRQAAFDFSGYKTSPLLWRIQQRMDVRRVWAFGDYAALLEDDPAELVALVKGIPIHVTEFFRDPDAWDVLGEEVLLPLLKRPATEPLRIWIPACSTGQEAYSMAMLLDELRTAHGCTTGAQLFATEPAPEMLAQASRGAYRGRELATLSPARLERFFYAVDGAYRVRRSLRERMVFAVQDLLLDPPFAAMDLISCRNLLIYLEPETIDFVLQLLHGALRPGGYLLLGKSEAYPLHRFGFEPVALRWNLHRKAGPLPGPPPTLPRRRSSRTARALEAERTALEHFELPSVLIDVEGQVLRLYGNTEAFLGLPVGEPSYRLLDLVPRPWVATLRHHLTGALHGGEPTLVAGLPDRFDATLSVTLRITPLDGPGQQDQVLVSFIRQSGSAGTPASPDVFDDTRVVEEADWREAIRLSQEELEASREELQALTEELKALNNELKDTNDQLQLSNEDLNRANDSLQDHIGQLQMQRRVLSSGAVMTLCLDAELKILWFTPAMTDLLPLQQADTGRHVRDLVPKFQDPELFEDIRQVLQDGEPRTAVVQSRDSRWFLRRIYPDTGNPRAVAGVAVTFADITLRTQAELALRERERQLKRSQQWLTAQKDAFQSAMRGEGLRRSLGILIQALIAEAGDQRRCAFFLSKSTGLSHVVGMTERYARDVEGCPISLDSLACGLAIALGEPVITRDVLEEPLWESRAWMARQYDFRGCWSFPVKTADGESLGSLAMYFQHPRLPDAMDLELAAAFTHTAAIIIWRHLQPDGEAVTSGIDTGLAEP</sequence>
<dbReference type="InterPro" id="IPR000014">
    <property type="entry name" value="PAS"/>
</dbReference>
<dbReference type="SUPFAM" id="SSF52738">
    <property type="entry name" value="Methylesterase CheB, C-terminal domain"/>
    <property type="match status" value="1"/>
</dbReference>
<dbReference type="SMART" id="SM00065">
    <property type="entry name" value="GAF"/>
    <property type="match status" value="1"/>
</dbReference>
<dbReference type="GO" id="GO:0008757">
    <property type="term" value="F:S-adenosylmethionine-dependent methyltransferase activity"/>
    <property type="evidence" value="ECO:0007669"/>
    <property type="project" value="InterPro"/>
</dbReference>
<dbReference type="Pfam" id="PF13596">
    <property type="entry name" value="PAS_10"/>
    <property type="match status" value="1"/>
</dbReference>
<dbReference type="GO" id="GO:0005737">
    <property type="term" value="C:cytoplasm"/>
    <property type="evidence" value="ECO:0007669"/>
    <property type="project" value="InterPro"/>
</dbReference>
<dbReference type="InterPro" id="IPR003018">
    <property type="entry name" value="GAF"/>
</dbReference>
<dbReference type="CDD" id="cd00130">
    <property type="entry name" value="PAS"/>
    <property type="match status" value="1"/>
</dbReference>
<dbReference type="PANTHER" id="PTHR24422">
    <property type="entry name" value="CHEMOTAXIS PROTEIN METHYLTRANSFERASE"/>
    <property type="match status" value="1"/>
</dbReference>
<organism evidence="5 6">
    <name type="scientific">Pseudomonas oryzihabitans</name>
    <dbReference type="NCBI Taxonomy" id="47885"/>
    <lineage>
        <taxon>Bacteria</taxon>
        <taxon>Pseudomonadati</taxon>
        <taxon>Pseudomonadota</taxon>
        <taxon>Gammaproteobacteria</taxon>
        <taxon>Pseudomonadales</taxon>
        <taxon>Pseudomonadaceae</taxon>
        <taxon>Pseudomonas</taxon>
    </lineage>
</organism>
<dbReference type="InterPro" id="IPR000780">
    <property type="entry name" value="CheR_MeTrfase"/>
</dbReference>
<name>A0A1G5M704_9PSED</name>
<keyword evidence="2" id="KW-0175">Coiled coil</keyword>
<dbReference type="GO" id="GO:0006935">
    <property type="term" value="P:chemotaxis"/>
    <property type="evidence" value="ECO:0007669"/>
    <property type="project" value="UniProtKB-UniRule"/>
</dbReference>
<dbReference type="eggNOG" id="COG1352">
    <property type="taxonomic scope" value="Bacteria"/>
</dbReference>
<protein>
    <submittedName>
        <fullName evidence="5">Two-component system, chemotaxis family, CheB/CheR fusion protein</fullName>
    </submittedName>
</protein>
<evidence type="ECO:0000256" key="2">
    <source>
        <dbReference type="SAM" id="Coils"/>
    </source>
</evidence>
<feature type="domain" description="CheB-type methylesterase" evidence="3">
    <location>
        <begin position="7"/>
        <end position="201"/>
    </location>
</feature>
<dbReference type="Pfam" id="PF13185">
    <property type="entry name" value="GAF_2"/>
    <property type="match status" value="1"/>
</dbReference>
<dbReference type="eggNOG" id="COG2203">
    <property type="taxonomic scope" value="Bacteria"/>
</dbReference>
<dbReference type="eggNOG" id="COG2201">
    <property type="taxonomic scope" value="Bacteria"/>
</dbReference>
<dbReference type="PROSITE" id="PS50122">
    <property type="entry name" value="CHEB"/>
    <property type="match status" value="1"/>
</dbReference>
<dbReference type="Gene3D" id="3.40.50.180">
    <property type="entry name" value="Methylesterase CheB, C-terminal domain"/>
    <property type="match status" value="1"/>
</dbReference>
<gene>
    <name evidence="5" type="ORF">SAMN05216279_101278</name>
</gene>
<feature type="coiled-coil region" evidence="2">
    <location>
        <begin position="633"/>
        <end position="695"/>
    </location>
</feature>
<evidence type="ECO:0000313" key="6">
    <source>
        <dbReference type="Proteomes" id="UP000183046"/>
    </source>
</evidence>
<dbReference type="SUPFAM" id="SSF55785">
    <property type="entry name" value="PYP-like sensor domain (PAS domain)"/>
    <property type="match status" value="1"/>
</dbReference>
<comment type="caution">
    <text evidence="5">The sequence shown here is derived from an EMBL/GenBank/DDBJ whole genome shotgun (WGS) entry which is preliminary data.</text>
</comment>
<feature type="active site" evidence="1">
    <location>
        <position position="22"/>
    </location>
</feature>
<dbReference type="Proteomes" id="UP000183046">
    <property type="component" value="Unassembled WGS sequence"/>
</dbReference>
<dbReference type="Gene3D" id="3.40.50.150">
    <property type="entry name" value="Vaccinia Virus protein VP39"/>
    <property type="match status" value="1"/>
</dbReference>
<dbReference type="InterPro" id="IPR029063">
    <property type="entry name" value="SAM-dependent_MTases_sf"/>
</dbReference>
<dbReference type="InterPro" id="IPR029016">
    <property type="entry name" value="GAF-like_dom_sf"/>
</dbReference>
<dbReference type="RefSeq" id="WP_074582777.1">
    <property type="nucleotide sequence ID" value="NZ_FMWB01000001.1"/>
</dbReference>
<dbReference type="GO" id="GO:0000156">
    <property type="term" value="F:phosphorelay response regulator activity"/>
    <property type="evidence" value="ECO:0007669"/>
    <property type="project" value="InterPro"/>
</dbReference>
<evidence type="ECO:0000256" key="1">
    <source>
        <dbReference type="PROSITE-ProRule" id="PRU00050"/>
    </source>
</evidence>
<dbReference type="Gene3D" id="3.30.450.40">
    <property type="match status" value="1"/>
</dbReference>
<dbReference type="InterPro" id="IPR022641">
    <property type="entry name" value="CheR_N"/>
</dbReference>
<dbReference type="PANTHER" id="PTHR24422:SF10">
    <property type="entry name" value="CHEMOTAXIS PROTEIN METHYLTRANSFERASE 2"/>
    <property type="match status" value="1"/>
</dbReference>
<keyword evidence="1" id="KW-0378">Hydrolase</keyword>
<dbReference type="PROSITE" id="PS50123">
    <property type="entry name" value="CHER"/>
    <property type="match status" value="1"/>
</dbReference>